<comment type="subcellular location">
    <subcellularLocation>
        <location evidence="5">Cell outer membrane</location>
    </subcellularLocation>
    <subcellularLocation>
        <location evidence="1">Membrane</location>
    </subcellularLocation>
</comment>
<reference evidence="11 12" key="1">
    <citation type="journal article" date="2021" name="Microbiol. Resour. Announc.">
        <title>Draft Genome Sequence of Coralloluteibacterium stylophorae LMG 29479T.</title>
        <authorList>
            <person name="Karlyshev A.V."/>
            <person name="Kudryashova E.B."/>
            <person name="Ariskina E.V."/>
            <person name="Conroy A.P."/>
            <person name="Abidueva E.Y."/>
        </authorList>
    </citation>
    <scope>NUCLEOTIDE SEQUENCE [LARGE SCALE GENOMIC DNA]</scope>
    <source>
        <strain evidence="11 12">LMG 29479</strain>
    </source>
</reference>
<evidence type="ECO:0000256" key="1">
    <source>
        <dbReference type="ARBA" id="ARBA00004370"/>
    </source>
</evidence>
<name>A0A8J7VW46_9GAMM</name>
<evidence type="ECO:0008006" key="13">
    <source>
        <dbReference type="Google" id="ProtNLM"/>
    </source>
</evidence>
<evidence type="ECO:0000256" key="6">
    <source>
        <dbReference type="SAM" id="MobiDB-lite"/>
    </source>
</evidence>
<dbReference type="GO" id="GO:0015627">
    <property type="term" value="C:type II protein secretion system complex"/>
    <property type="evidence" value="ECO:0007669"/>
    <property type="project" value="TreeGrafter"/>
</dbReference>
<evidence type="ECO:0000259" key="8">
    <source>
        <dbReference type="Pfam" id="PF00263"/>
    </source>
</evidence>
<evidence type="ECO:0000256" key="5">
    <source>
        <dbReference type="RuleBase" id="RU004004"/>
    </source>
</evidence>
<comment type="caution">
    <text evidence="10">The sequence shown here is derived from an EMBL/GenBank/DDBJ whole genome shotgun (WGS) entry which is preliminary data.</text>
</comment>
<evidence type="ECO:0000256" key="3">
    <source>
        <dbReference type="ARBA" id="ARBA00023136"/>
    </source>
</evidence>
<protein>
    <recommendedName>
        <fullName evidence="13">NolW-like domain-containing protein</fullName>
    </recommendedName>
</protein>
<gene>
    <name evidence="11" type="ORF">KB893_011915</name>
    <name evidence="10" type="ORF">KB893_10385</name>
</gene>
<dbReference type="PRINTS" id="PR00811">
    <property type="entry name" value="BCTERIALGSPD"/>
</dbReference>
<reference evidence="10" key="2">
    <citation type="submission" date="2021-04" db="EMBL/GenBank/DDBJ databases">
        <authorList>
            <person name="Karlyshev A.V."/>
        </authorList>
    </citation>
    <scope>NUCLEOTIDE SEQUENCE</scope>
    <source>
        <strain evidence="10">LMG 29479</strain>
    </source>
</reference>
<feature type="domain" description="NolW-like" evidence="9">
    <location>
        <begin position="198"/>
        <end position="257"/>
    </location>
</feature>
<dbReference type="InterPro" id="IPR005644">
    <property type="entry name" value="NolW-like"/>
</dbReference>
<evidence type="ECO:0000256" key="2">
    <source>
        <dbReference type="ARBA" id="ARBA00022729"/>
    </source>
</evidence>
<evidence type="ECO:0000313" key="11">
    <source>
        <dbReference type="EMBL" id="MBS7457837.1"/>
    </source>
</evidence>
<dbReference type="Proteomes" id="UP000675747">
    <property type="component" value="Unassembled WGS sequence"/>
</dbReference>
<evidence type="ECO:0000256" key="4">
    <source>
        <dbReference type="RuleBase" id="RU004003"/>
    </source>
</evidence>
<keyword evidence="5" id="KW-0813">Transport</keyword>
<dbReference type="PANTHER" id="PTHR30332:SF25">
    <property type="entry name" value="SECRETIN XPSD"/>
    <property type="match status" value="1"/>
</dbReference>
<dbReference type="InterPro" id="IPR038591">
    <property type="entry name" value="NolW-like_sf"/>
</dbReference>
<feature type="compositionally biased region" description="Low complexity" evidence="6">
    <location>
        <begin position="62"/>
        <end position="75"/>
    </location>
</feature>
<keyword evidence="2 7" id="KW-0732">Signal</keyword>
<feature type="domain" description="NolW-like" evidence="9">
    <location>
        <begin position="345"/>
        <end position="435"/>
    </location>
</feature>
<feature type="region of interest" description="Disordered" evidence="6">
    <location>
        <begin position="364"/>
        <end position="399"/>
    </location>
</feature>
<dbReference type="RefSeq" id="WP_211926842.1">
    <property type="nucleotide sequence ID" value="NZ_JAGQFT020000007.1"/>
</dbReference>
<accession>A0A8J7VW46</accession>
<dbReference type="InterPro" id="IPR001775">
    <property type="entry name" value="GspD/PilQ"/>
</dbReference>
<dbReference type="Gene3D" id="3.55.50.30">
    <property type="match status" value="1"/>
</dbReference>
<proteinExistence type="inferred from homology"/>
<feature type="compositionally biased region" description="Low complexity" evidence="6">
    <location>
        <begin position="389"/>
        <end position="399"/>
    </location>
</feature>
<organism evidence="10">
    <name type="scientific">Coralloluteibacterium stylophorae</name>
    <dbReference type="NCBI Taxonomy" id="1776034"/>
    <lineage>
        <taxon>Bacteria</taxon>
        <taxon>Pseudomonadati</taxon>
        <taxon>Pseudomonadota</taxon>
        <taxon>Gammaproteobacteria</taxon>
        <taxon>Lysobacterales</taxon>
        <taxon>Lysobacteraceae</taxon>
        <taxon>Coralloluteibacterium</taxon>
    </lineage>
</organism>
<evidence type="ECO:0000259" key="9">
    <source>
        <dbReference type="Pfam" id="PF03958"/>
    </source>
</evidence>
<evidence type="ECO:0000256" key="7">
    <source>
        <dbReference type="SAM" id="SignalP"/>
    </source>
</evidence>
<dbReference type="EMBL" id="JAGQFT020000007">
    <property type="protein sequence ID" value="MBS7457837.1"/>
    <property type="molecule type" value="Genomic_DNA"/>
</dbReference>
<keyword evidence="12" id="KW-1185">Reference proteome</keyword>
<dbReference type="PROSITE" id="PS51257">
    <property type="entry name" value="PROKAR_LIPOPROTEIN"/>
    <property type="match status" value="1"/>
</dbReference>
<dbReference type="GO" id="GO:0009279">
    <property type="term" value="C:cell outer membrane"/>
    <property type="evidence" value="ECO:0007669"/>
    <property type="project" value="UniProtKB-SubCell"/>
</dbReference>
<dbReference type="InterPro" id="IPR004846">
    <property type="entry name" value="T2SS/T3SS_dom"/>
</dbReference>
<evidence type="ECO:0000313" key="10">
    <source>
        <dbReference type="EMBL" id="MBR0562919.1"/>
    </source>
</evidence>
<dbReference type="InterPro" id="IPR050810">
    <property type="entry name" value="Bact_Secretion_Sys_Channel"/>
</dbReference>
<evidence type="ECO:0000313" key="12">
    <source>
        <dbReference type="Proteomes" id="UP000675747"/>
    </source>
</evidence>
<feature type="region of interest" description="Disordered" evidence="6">
    <location>
        <begin position="46"/>
        <end position="88"/>
    </location>
</feature>
<dbReference type="GO" id="GO:0009306">
    <property type="term" value="P:protein secretion"/>
    <property type="evidence" value="ECO:0007669"/>
    <property type="project" value="InterPro"/>
</dbReference>
<dbReference type="AlphaFoldDB" id="A0A8J7VW46"/>
<feature type="chain" id="PRO_5042774336" description="NolW-like domain-containing protein" evidence="7">
    <location>
        <begin position="25"/>
        <end position="724"/>
    </location>
</feature>
<dbReference type="Pfam" id="PF03958">
    <property type="entry name" value="Secretin_N"/>
    <property type="match status" value="2"/>
</dbReference>
<keyword evidence="3" id="KW-0472">Membrane</keyword>
<dbReference type="PANTHER" id="PTHR30332">
    <property type="entry name" value="PROBABLE GENERAL SECRETION PATHWAY PROTEIN D"/>
    <property type="match status" value="1"/>
</dbReference>
<dbReference type="EMBL" id="JAGQFT010000084">
    <property type="protein sequence ID" value="MBR0562919.1"/>
    <property type="molecule type" value="Genomic_DNA"/>
</dbReference>
<feature type="signal peptide" evidence="7">
    <location>
        <begin position="1"/>
        <end position="24"/>
    </location>
</feature>
<feature type="domain" description="Type II/III secretion system secretin-like" evidence="8">
    <location>
        <begin position="503"/>
        <end position="672"/>
    </location>
</feature>
<sequence>MSTARLRTFALSCILVLLAGCASTNEPVKLDPPLPVSPRRIIDPSELQLSGGVTPRQGLQETSTPTSPTSPTSASGMDARDETPPLTGPLITLNIDGMPVPAFVNEVFGNLLQLNFRMAQNVSSLDELVTLRTTQPQPPREIYRIARQVLAEYGVEVVLAGDLVELRVAEKGTSLEPPLIVSGRALPDVPVSHRPVYQLVDLEVIRAGEAARWINSIFQKQVTVEENTLRNAVLISGRPSDVRQAIDALRVIDRPAMRGRISTRLEPAFISATELATRLVQVLNVQGYGASDNLAAASSVIVIPVPSVNAVLVFAASRDSLNFTVQWARDLDRPSQTDGSNAIFYYPVQNTQASDLARVLGGQVSGGSRRASQPADVASGTPTNAERAVGTTSPSVSTGTIVVDEPRNALIFQGEAREWERLLPLIRQMDTAPRQVLIEVTIAEVTLDDNDDFGVAWFAKAGFGRFDGRLTSGSLTPSDDAPSGGLSYLIDVAGQNRAALRAFAQDSRVSILSTPRILVKSGDEANIDVGTEVPTITAQTTSDQTTGGTSNLLQSIQYRKTGIILNVKPTVYSNDRVDLELSQEVSEALPLGADESGVNSPSIFNRTVNTSLTLRDGGSVVLGGLMSSRQTNSDTGVPLLKDVPVLGNLFKSQSRRNNKTELVVMIVPYIIESADRAREVSQLIGEQLELLEMPASLEVPERVDAPAPVVVPQGEIPPAPAVAD</sequence>
<dbReference type="Pfam" id="PF00263">
    <property type="entry name" value="Secretin"/>
    <property type="match status" value="1"/>
</dbReference>
<comment type="similarity">
    <text evidence="4">Belongs to the bacterial secretin family.</text>
</comment>
<dbReference type="Gene3D" id="3.30.1370.120">
    <property type="match status" value="2"/>
</dbReference>